<feature type="transmembrane region" description="Helical" evidence="1">
    <location>
        <begin position="752"/>
        <end position="770"/>
    </location>
</feature>
<feature type="transmembrane region" description="Helical" evidence="1">
    <location>
        <begin position="405"/>
        <end position="426"/>
    </location>
</feature>
<feature type="transmembrane region" description="Helical" evidence="1">
    <location>
        <begin position="785"/>
        <end position="802"/>
    </location>
</feature>
<feature type="transmembrane region" description="Helical" evidence="1">
    <location>
        <begin position="304"/>
        <end position="323"/>
    </location>
</feature>
<gene>
    <name evidence="2" type="ORF">OF122_03100</name>
</gene>
<evidence type="ECO:0000313" key="3">
    <source>
        <dbReference type="Proteomes" id="UP001163882"/>
    </source>
</evidence>
<feature type="transmembrane region" description="Helical" evidence="1">
    <location>
        <begin position="676"/>
        <end position="696"/>
    </location>
</feature>
<dbReference type="Pfam" id="PF10101">
    <property type="entry name" value="DUF2339"/>
    <property type="match status" value="1"/>
</dbReference>
<dbReference type="RefSeq" id="WP_264226386.1">
    <property type="nucleotide sequence ID" value="NZ_CP107716.1"/>
</dbReference>
<feature type="transmembrane region" description="Helical" evidence="1">
    <location>
        <begin position="541"/>
        <end position="563"/>
    </location>
</feature>
<feature type="transmembrane region" description="Helical" evidence="1">
    <location>
        <begin position="493"/>
        <end position="511"/>
    </location>
</feature>
<feature type="transmembrane region" description="Helical" evidence="1">
    <location>
        <begin position="587"/>
        <end position="607"/>
    </location>
</feature>
<proteinExistence type="predicted"/>
<feature type="transmembrane region" description="Helical" evidence="1">
    <location>
        <begin position="383"/>
        <end position="399"/>
    </location>
</feature>
<feature type="transmembrane region" description="Helical" evidence="1">
    <location>
        <begin position="175"/>
        <end position="197"/>
    </location>
</feature>
<keyword evidence="3" id="KW-1185">Reference proteome</keyword>
<feature type="transmembrane region" description="Helical" evidence="1">
    <location>
        <begin position="650"/>
        <end position="669"/>
    </location>
</feature>
<feature type="transmembrane region" description="Helical" evidence="1">
    <location>
        <begin position="433"/>
        <end position="453"/>
    </location>
</feature>
<feature type="transmembrane region" description="Helical" evidence="1">
    <location>
        <begin position="465"/>
        <end position="484"/>
    </location>
</feature>
<feature type="transmembrane region" description="Helical" evidence="1">
    <location>
        <begin position="614"/>
        <end position="638"/>
    </location>
</feature>
<accession>A0ABY6IUC6</accession>
<dbReference type="PANTHER" id="PTHR38434">
    <property type="entry name" value="BLL2549 PROTEIN"/>
    <property type="match status" value="1"/>
</dbReference>
<feature type="transmembrane region" description="Helical" evidence="1">
    <location>
        <begin position="247"/>
        <end position="266"/>
    </location>
</feature>
<name>A0ABY6IUC6_9HYPH</name>
<feature type="transmembrane region" description="Helical" evidence="1">
    <location>
        <begin position="809"/>
        <end position="827"/>
    </location>
</feature>
<dbReference type="EMBL" id="CP107716">
    <property type="protein sequence ID" value="UYQ72780.1"/>
    <property type="molecule type" value="Genomic_DNA"/>
</dbReference>
<feature type="transmembrane region" description="Helical" evidence="1">
    <location>
        <begin position="112"/>
        <end position="132"/>
    </location>
</feature>
<feature type="transmembrane region" description="Helical" evidence="1">
    <location>
        <begin position="702"/>
        <end position="731"/>
    </location>
</feature>
<feature type="transmembrane region" description="Helical" evidence="1">
    <location>
        <begin position="839"/>
        <end position="857"/>
    </location>
</feature>
<organism evidence="2 3">
    <name type="scientific">Pelagibacterium flavum</name>
    <dbReference type="NCBI Taxonomy" id="2984530"/>
    <lineage>
        <taxon>Bacteria</taxon>
        <taxon>Pseudomonadati</taxon>
        <taxon>Pseudomonadota</taxon>
        <taxon>Alphaproteobacteria</taxon>
        <taxon>Hyphomicrobiales</taxon>
        <taxon>Devosiaceae</taxon>
        <taxon>Pelagibacterium</taxon>
    </lineage>
</organism>
<feature type="transmembrane region" description="Helical" evidence="1">
    <location>
        <begin position="273"/>
        <end position="292"/>
    </location>
</feature>
<keyword evidence="1" id="KW-0812">Transmembrane</keyword>
<reference evidence="2" key="1">
    <citation type="submission" date="2022-10" db="EMBL/GenBank/DDBJ databases">
        <title>YIM 151497 complete genome.</title>
        <authorList>
            <person name="Chen X."/>
        </authorList>
    </citation>
    <scope>NUCLEOTIDE SEQUENCE</scope>
    <source>
        <strain evidence="2">YIM 151497</strain>
    </source>
</reference>
<feature type="transmembrane region" description="Helical" evidence="1">
    <location>
        <begin position="359"/>
        <end position="376"/>
    </location>
</feature>
<protein>
    <submittedName>
        <fullName evidence="2">DUF2339 domain-containing protein</fullName>
    </submittedName>
</protein>
<feature type="transmembrane region" description="Helical" evidence="1">
    <location>
        <begin position="517"/>
        <end position="534"/>
    </location>
</feature>
<feature type="transmembrane region" description="Helical" evidence="1">
    <location>
        <begin position="335"/>
        <end position="353"/>
    </location>
</feature>
<evidence type="ECO:0000313" key="2">
    <source>
        <dbReference type="EMBL" id="UYQ72780.1"/>
    </source>
</evidence>
<feature type="transmembrane region" description="Helical" evidence="1">
    <location>
        <begin position="144"/>
        <end position="163"/>
    </location>
</feature>
<keyword evidence="1" id="KW-1133">Transmembrane helix</keyword>
<evidence type="ECO:0000256" key="1">
    <source>
        <dbReference type="SAM" id="Phobius"/>
    </source>
</evidence>
<feature type="transmembrane region" description="Helical" evidence="1">
    <location>
        <begin position="209"/>
        <end position="235"/>
    </location>
</feature>
<dbReference type="InterPro" id="IPR019286">
    <property type="entry name" value="DUF2339_TM"/>
</dbReference>
<sequence length="882" mass="92170">MEEFLLIIVIVLAAVVFSAHRNINRLKKRVEALENGGGVAAARAKPAAGAEPAIEPIARAKAGKDDDDEGDIGWASNVAQGPWMRAQASEVAANDRSERAAVNWEHMLGVRLPVWGGAALLLFAAFLFAAYAMEQGIFTPAVRVWACGIGSGVFLAAAALVRWRGIANFERISGALAAVAIGLGYATCYLATSVFHFWPVAWGAVGSGLVALVAIAIALVFGRMVLVLGLLGGYLAPGFLGELPDGWTLLGYLCMVLVASHAVAAWRGWWTSALFSSGLALLWGLGWGWLSFGFGQWADGLPLTLWLLAVAMVPVAAELIMPLSEKSEIMRRDGPIAAAGGSVLMLILLGIESQIGTPFWPGFVAWLAFNSLASVLRPRRMDLAGVAMVGFAAALVIWRDPEPGVRVGVLIPALPILLGAAVIHIVAGRAPRIWASAGMATLMVALLTALVDFDGWAGARDVPQVWAGLCGGLAIVVVGILFAVRRTSASTQIAPPLAAGASGLVSVAIGLLVEPGYYALSAALQVAGLGLVFWRYGLRILLYLAVLYLVAYLGLIALGHAIATDFAADVSQWPYGEFVPVVALDDAPWMVLIVPGLALLAGATLFASAARDRLIGAIDFVGISTLALGVHLVIAPLAGDDPVRNVFEYGPLWFPLQLGIGAAGLWVAARSDRQGLFLGGSIVAVLAGLALVRLAIVPVADFWPVIAVRGIAAFNLATLTLVLASALLVAIGRLMRPTGGAAGRWAGNGFQALGGVTAFVAMLIAIRHGFHPDLLQGETLRVERYAYTGGMLAFAFGLLWLGTVRDAQAIRIASLGVALATVGKLFIFDMGGLEGLWRIGSFLGLGLALLAVSWFYARFVFGVGGHQTGGDGAGGHMAHARP</sequence>
<dbReference type="PANTHER" id="PTHR38434:SF1">
    <property type="entry name" value="BLL2549 PROTEIN"/>
    <property type="match status" value="1"/>
</dbReference>
<keyword evidence="1" id="KW-0472">Membrane</keyword>
<dbReference type="Proteomes" id="UP001163882">
    <property type="component" value="Chromosome"/>
</dbReference>